<organism evidence="3 4">
    <name type="scientific">Lachnoclostridium phytofermentans (strain ATCC 700394 / DSM 18823 / ISDg)</name>
    <name type="common">Clostridium phytofermentans</name>
    <dbReference type="NCBI Taxonomy" id="357809"/>
    <lineage>
        <taxon>Bacteria</taxon>
        <taxon>Bacillati</taxon>
        <taxon>Bacillota</taxon>
        <taxon>Clostridia</taxon>
        <taxon>Lachnospirales</taxon>
        <taxon>Lachnospiraceae</taxon>
    </lineage>
</organism>
<name>A9KMX7_LACP7</name>
<feature type="region of interest" description="Disordered" evidence="2">
    <location>
        <begin position="43"/>
        <end position="77"/>
    </location>
</feature>
<keyword evidence="4" id="KW-1185">Reference proteome</keyword>
<dbReference type="InterPro" id="IPR007607">
    <property type="entry name" value="BacA/B"/>
</dbReference>
<evidence type="ECO:0008006" key="5">
    <source>
        <dbReference type="Google" id="ProtNLM"/>
    </source>
</evidence>
<accession>A9KMX7</accession>
<dbReference type="PANTHER" id="PTHR35024">
    <property type="entry name" value="HYPOTHETICAL CYTOSOLIC PROTEIN"/>
    <property type="match status" value="1"/>
</dbReference>
<gene>
    <name evidence="3" type="ordered locus">Cphy_2627</name>
</gene>
<feature type="region of interest" description="Disordered" evidence="2">
    <location>
        <begin position="122"/>
        <end position="177"/>
    </location>
</feature>
<evidence type="ECO:0000256" key="1">
    <source>
        <dbReference type="ARBA" id="ARBA00044755"/>
    </source>
</evidence>
<proteinExistence type="inferred from homology"/>
<dbReference type="KEGG" id="cpy:Cphy_2627"/>
<dbReference type="eggNOG" id="COG1664">
    <property type="taxonomic scope" value="Bacteria"/>
</dbReference>
<evidence type="ECO:0000313" key="3">
    <source>
        <dbReference type="EMBL" id="ABX42988.1"/>
    </source>
</evidence>
<dbReference type="AlphaFoldDB" id="A9KMX7"/>
<dbReference type="Proteomes" id="UP000000370">
    <property type="component" value="Chromosome"/>
</dbReference>
<dbReference type="HOGENOM" id="CLU_059347_0_0_9"/>
<comment type="similarity">
    <text evidence="1">Belongs to the bactofilin family.</text>
</comment>
<protein>
    <recommendedName>
        <fullName evidence="5">Cell shape determination protein CcmA</fullName>
    </recommendedName>
</protein>
<feature type="compositionally biased region" description="Basic and acidic residues" evidence="2">
    <location>
        <begin position="124"/>
        <end position="172"/>
    </location>
</feature>
<evidence type="ECO:0000256" key="2">
    <source>
        <dbReference type="SAM" id="MobiDB-lite"/>
    </source>
</evidence>
<evidence type="ECO:0000313" key="4">
    <source>
        <dbReference type="Proteomes" id="UP000000370"/>
    </source>
</evidence>
<sequence length="369" mass="40701">MIYLVEFCAVTNKTEEDGRERKKHNGGRVRMGFFKDFINGFKKSGSKSEKERNEEAFDRQNIEDETPDVTKVVIEEDSAEEKLEDLILKESAIEVSEDEINQEIMDATEELLDSEAALLGEEPLNVHREDQKEQTQSARRESSDKETEKEEEIKERKETEKEEEIKERKETGDGENTMVDFEESVVDEELLDTLLNEEEKAPTERMGNTVQAKRDLSPDDKDAVTVISKGTTINGSIVSDCSLNIMGTVIGDIECQGKLSITGRITGNSIASEIEINAKRLEGSLNSEGNIKIDPGTVIIGDVTASSGQIAGAVKGEVDINGPVLLDATAIVKGNVKAKSMQMNNGAVLEGFISLAYASVNVEDVFKEK</sequence>
<dbReference type="STRING" id="357809.Cphy_2627"/>
<dbReference type="EMBL" id="CP000885">
    <property type="protein sequence ID" value="ABX42988.1"/>
    <property type="molecule type" value="Genomic_DNA"/>
</dbReference>
<dbReference type="Pfam" id="PF04519">
    <property type="entry name" value="Bactofilin"/>
    <property type="match status" value="1"/>
</dbReference>
<dbReference type="PANTHER" id="PTHR35024:SF4">
    <property type="entry name" value="POLYMER-FORMING CYTOSKELETAL PROTEIN"/>
    <property type="match status" value="1"/>
</dbReference>
<feature type="compositionally biased region" description="Basic and acidic residues" evidence="2">
    <location>
        <begin position="46"/>
        <end position="62"/>
    </location>
</feature>
<reference evidence="4" key="1">
    <citation type="submission" date="2007-11" db="EMBL/GenBank/DDBJ databases">
        <title>Complete genome sequence of Clostridium phytofermentans ISDg.</title>
        <authorList>
            <person name="Leschine S.B."/>
            <person name="Warnick T.A."/>
            <person name="Blanchard J.L."/>
            <person name="Schnell D.J."/>
            <person name="Petit E.L."/>
            <person name="LaTouf W.G."/>
            <person name="Copeland A."/>
            <person name="Lucas S."/>
            <person name="Lapidus A."/>
            <person name="Barry K."/>
            <person name="Glavina del Rio T."/>
            <person name="Dalin E."/>
            <person name="Tice H."/>
            <person name="Pitluck S."/>
            <person name="Kiss H."/>
            <person name="Brettin T."/>
            <person name="Bruce D."/>
            <person name="Detter J.C."/>
            <person name="Han C."/>
            <person name="Kuske C."/>
            <person name="Schmutz J."/>
            <person name="Larimer F."/>
            <person name="Land M."/>
            <person name="Hauser L."/>
            <person name="Kyrpides N."/>
            <person name="Kim E.A."/>
            <person name="Richardson P."/>
        </authorList>
    </citation>
    <scope>NUCLEOTIDE SEQUENCE [LARGE SCALE GENOMIC DNA]</scope>
    <source>
        <strain evidence="4">ATCC 700394 / DSM 18823 / ISDg</strain>
    </source>
</reference>